<dbReference type="AlphaFoldDB" id="A0A6A2YM33"/>
<dbReference type="EMBL" id="VEPZ02001326">
    <property type="protein sequence ID" value="KAE8680396.1"/>
    <property type="molecule type" value="Genomic_DNA"/>
</dbReference>
<comment type="caution">
    <text evidence="1">The sequence shown here is derived from an EMBL/GenBank/DDBJ whole genome shotgun (WGS) entry which is preliminary data.</text>
</comment>
<sequence length="135" mass="15899">MSGYCYYSGCQDQYDTHYLDACSLCRKSLYNSDIFMYMGNPRFLDPDIMAPYDYIFIWDEDLGVEHFNAEKHIKLARREATLSGKIKSIKEVQLTGTANIRVKELEENPWETPEIEARKDLKAQDWIFHRTSLEI</sequence>
<gene>
    <name evidence="1" type="ORF">F3Y22_tig00111390pilonHSYRG00021</name>
</gene>
<organism evidence="1 2">
    <name type="scientific">Hibiscus syriacus</name>
    <name type="common">Rose of Sharon</name>
    <dbReference type="NCBI Taxonomy" id="106335"/>
    <lineage>
        <taxon>Eukaryota</taxon>
        <taxon>Viridiplantae</taxon>
        <taxon>Streptophyta</taxon>
        <taxon>Embryophyta</taxon>
        <taxon>Tracheophyta</taxon>
        <taxon>Spermatophyta</taxon>
        <taxon>Magnoliopsida</taxon>
        <taxon>eudicotyledons</taxon>
        <taxon>Gunneridae</taxon>
        <taxon>Pentapetalae</taxon>
        <taxon>rosids</taxon>
        <taxon>malvids</taxon>
        <taxon>Malvales</taxon>
        <taxon>Malvaceae</taxon>
        <taxon>Malvoideae</taxon>
        <taxon>Hibiscus</taxon>
    </lineage>
</organism>
<dbReference type="InterPro" id="IPR007877">
    <property type="entry name" value="DUF707"/>
</dbReference>
<keyword evidence="2" id="KW-1185">Reference proteome</keyword>
<proteinExistence type="predicted"/>
<evidence type="ECO:0000313" key="1">
    <source>
        <dbReference type="EMBL" id="KAE8680396.1"/>
    </source>
</evidence>
<dbReference type="GO" id="GO:0008270">
    <property type="term" value="F:zinc ion binding"/>
    <property type="evidence" value="ECO:0007669"/>
    <property type="project" value="UniProtKB-KW"/>
</dbReference>
<evidence type="ECO:0000313" key="2">
    <source>
        <dbReference type="Proteomes" id="UP000436088"/>
    </source>
</evidence>
<dbReference type="Pfam" id="PF05212">
    <property type="entry name" value="DUF707"/>
    <property type="match status" value="1"/>
</dbReference>
<dbReference type="PANTHER" id="PTHR31210">
    <property type="entry name" value="OS06G0731900 PROTEIN"/>
    <property type="match status" value="1"/>
</dbReference>
<reference evidence="1" key="1">
    <citation type="submission" date="2019-09" db="EMBL/GenBank/DDBJ databases">
        <title>Draft genome information of white flower Hibiscus syriacus.</title>
        <authorList>
            <person name="Kim Y.-M."/>
        </authorList>
    </citation>
    <scope>NUCLEOTIDE SEQUENCE [LARGE SCALE GENOMIC DNA]</scope>
    <source>
        <strain evidence="1">YM2019G1</strain>
    </source>
</reference>
<protein>
    <submittedName>
        <fullName evidence="1">Uncharacterized protein</fullName>
    </submittedName>
</protein>
<dbReference type="Proteomes" id="UP000436088">
    <property type="component" value="Unassembled WGS sequence"/>
</dbReference>
<name>A0A6A2YM33_HIBSY</name>
<accession>A0A6A2YM33</accession>
<dbReference type="PANTHER" id="PTHR31210:SF38">
    <property type="entry name" value="LYSINE KETOGLUTARATE REDUCTASE TRANS-SPLICING RELATED 1"/>
    <property type="match status" value="1"/>
</dbReference>